<evidence type="ECO:0000313" key="4">
    <source>
        <dbReference type="Proteomes" id="UP001501207"/>
    </source>
</evidence>
<accession>A0ABP8G183</accession>
<organism evidence="3 4">
    <name type="scientific">Compostibacter hankyongensis</name>
    <dbReference type="NCBI Taxonomy" id="1007089"/>
    <lineage>
        <taxon>Bacteria</taxon>
        <taxon>Pseudomonadati</taxon>
        <taxon>Bacteroidota</taxon>
        <taxon>Chitinophagia</taxon>
        <taxon>Chitinophagales</taxon>
        <taxon>Chitinophagaceae</taxon>
        <taxon>Compostibacter</taxon>
    </lineage>
</organism>
<dbReference type="EMBL" id="BAABFN010000006">
    <property type="protein sequence ID" value="GAA4315197.1"/>
    <property type="molecule type" value="Genomic_DNA"/>
</dbReference>
<dbReference type="Gene3D" id="2.60.40.1120">
    <property type="entry name" value="Carboxypeptidase-like, regulatory domain"/>
    <property type="match status" value="1"/>
</dbReference>
<feature type="chain" id="PRO_5046460671" description="DUF3823 domain-containing protein" evidence="1">
    <location>
        <begin position="23"/>
        <end position="252"/>
    </location>
</feature>
<comment type="caution">
    <text evidence="3">The sequence shown here is derived from an EMBL/GenBank/DDBJ whole genome shotgun (WGS) entry which is preliminary data.</text>
</comment>
<name>A0ABP8G183_9BACT</name>
<feature type="signal peptide" evidence="1">
    <location>
        <begin position="1"/>
        <end position="22"/>
    </location>
</feature>
<protein>
    <recommendedName>
        <fullName evidence="2">DUF3823 domain-containing protein</fullName>
    </recommendedName>
</protein>
<evidence type="ECO:0000259" key="2">
    <source>
        <dbReference type="Pfam" id="PF12866"/>
    </source>
</evidence>
<keyword evidence="1" id="KW-0732">Signal</keyword>
<gene>
    <name evidence="3" type="ORF">GCM10023143_26420</name>
</gene>
<dbReference type="RefSeq" id="WP_344980073.1">
    <property type="nucleotide sequence ID" value="NZ_BAABFN010000006.1"/>
</dbReference>
<dbReference type="PROSITE" id="PS51257">
    <property type="entry name" value="PROKAR_LIPOPROTEIN"/>
    <property type="match status" value="1"/>
</dbReference>
<reference evidence="4" key="1">
    <citation type="journal article" date="2019" name="Int. J. Syst. Evol. Microbiol.">
        <title>The Global Catalogue of Microorganisms (GCM) 10K type strain sequencing project: providing services to taxonomists for standard genome sequencing and annotation.</title>
        <authorList>
            <consortium name="The Broad Institute Genomics Platform"/>
            <consortium name="The Broad Institute Genome Sequencing Center for Infectious Disease"/>
            <person name="Wu L."/>
            <person name="Ma J."/>
        </authorList>
    </citation>
    <scope>NUCLEOTIDE SEQUENCE [LARGE SCALE GENOMIC DNA]</scope>
    <source>
        <strain evidence="4">JCM 17664</strain>
    </source>
</reference>
<dbReference type="Gene3D" id="2.60.40.2060">
    <property type="match status" value="1"/>
</dbReference>
<evidence type="ECO:0000256" key="1">
    <source>
        <dbReference type="SAM" id="SignalP"/>
    </source>
</evidence>
<proteinExistence type="predicted"/>
<dbReference type="InterPro" id="IPR024278">
    <property type="entry name" value="DUF3823_N"/>
</dbReference>
<sequence length="252" mass="27937">MRKIIYYAYAGMLLLATTACFKKDDYSVPSETLTGSIIDSTTGMPIQTEQGSGIRIKLDELSWSANPVPLYFWVKQDGTFNNSRLFPGHYRITPVDGPFVPLIRQDGNGDTTVNNSQTVDISGVTQVTFTVVPFLKVEWVGDPVVNPDSTVSVNIRFTRGTSDPAYQFNVTDAYLFVCEEPYIGNNNFNNKLSTQATYSGEAGNALLGQTITLRSKAPLPAGRTWYLRVGARTADNIQKRYNYTDVKTVNMP</sequence>
<feature type="domain" description="DUF3823" evidence="2">
    <location>
        <begin position="32"/>
        <end position="121"/>
    </location>
</feature>
<evidence type="ECO:0000313" key="3">
    <source>
        <dbReference type="EMBL" id="GAA4315197.1"/>
    </source>
</evidence>
<keyword evidence="4" id="KW-1185">Reference proteome</keyword>
<dbReference type="Proteomes" id="UP001501207">
    <property type="component" value="Unassembled WGS sequence"/>
</dbReference>
<dbReference type="Pfam" id="PF12866">
    <property type="entry name" value="DUF3823"/>
    <property type="match status" value="1"/>
</dbReference>